<gene>
    <name evidence="1" type="ORF">LWC34_26515</name>
</gene>
<evidence type="ECO:0000313" key="1">
    <source>
        <dbReference type="EMBL" id="MCE7006361.1"/>
    </source>
</evidence>
<keyword evidence="2" id="KW-1185">Reference proteome</keyword>
<name>A0ABS8ZEZ9_9PSEU</name>
<reference evidence="1 2" key="1">
    <citation type="submission" date="2021-12" db="EMBL/GenBank/DDBJ databases">
        <title>Genome sequence of Kibdelosporangium philippinense ATCC 49844.</title>
        <authorList>
            <person name="Fedorov E.A."/>
            <person name="Omeragic M."/>
            <person name="Shalygina K.F."/>
            <person name="Maclea K.S."/>
        </authorList>
    </citation>
    <scope>NUCLEOTIDE SEQUENCE [LARGE SCALE GENOMIC DNA]</scope>
    <source>
        <strain evidence="1 2">ATCC 49844</strain>
    </source>
</reference>
<sequence length="427" mass="46914">MIATIRHTAQYGPVEVSWYLCESLRPYVVTHAEYRIEALGAFEIALRAATSAENRRAMASIHSAFSSVYLRARDIQRALPHIRAELGQYLELGFTEGETRARMALGDALGTQGYLQDAADHMSEALRLAEQNNYTGLQLLALLNFSVLEEWRDQLDVAKKYVLSAFDLISATSSSSTKGAVHMTLGMVLVRKGEFAAAIEQHLTALECFRQGGDLHFESQALRGLAQAYLKTGDTKASITNATKALAAAEELGDEYDIADSLISLAGTCHELDLIAQARSHVDAALAMCEKLGYKKAHIEALLQLASIDKTEGLLDRAEGHASHAIELALQGELLRLRGDAEILFAWITHERGDHDQALRHASNGFTIHQKVNSPYGQTRALHIKGLALLAQGHREQAKHEWVMSLEFFHGPAPEIDAIRKAIAEIS</sequence>
<dbReference type="Pfam" id="PF13424">
    <property type="entry name" value="TPR_12"/>
    <property type="match status" value="1"/>
</dbReference>
<evidence type="ECO:0000313" key="2">
    <source>
        <dbReference type="Proteomes" id="UP001521150"/>
    </source>
</evidence>
<protein>
    <submittedName>
        <fullName evidence="1">Tetratricopeptide repeat protein</fullName>
    </submittedName>
</protein>
<organism evidence="1 2">
    <name type="scientific">Kibdelosporangium philippinense</name>
    <dbReference type="NCBI Taxonomy" id="211113"/>
    <lineage>
        <taxon>Bacteria</taxon>
        <taxon>Bacillati</taxon>
        <taxon>Actinomycetota</taxon>
        <taxon>Actinomycetes</taxon>
        <taxon>Pseudonocardiales</taxon>
        <taxon>Pseudonocardiaceae</taxon>
        <taxon>Kibdelosporangium</taxon>
    </lineage>
</organism>
<accession>A0ABS8ZEZ9</accession>
<dbReference type="InterPro" id="IPR019734">
    <property type="entry name" value="TPR_rpt"/>
</dbReference>
<comment type="caution">
    <text evidence="1">The sequence shown here is derived from an EMBL/GenBank/DDBJ whole genome shotgun (WGS) entry which is preliminary data.</text>
</comment>
<dbReference type="Gene3D" id="1.25.40.10">
    <property type="entry name" value="Tetratricopeptide repeat domain"/>
    <property type="match status" value="1"/>
</dbReference>
<dbReference type="RefSeq" id="WP_233727850.1">
    <property type="nucleotide sequence ID" value="NZ_JAJVCN010000002.1"/>
</dbReference>
<dbReference type="InterPro" id="IPR011990">
    <property type="entry name" value="TPR-like_helical_dom_sf"/>
</dbReference>
<dbReference type="EMBL" id="JAJVCN010000002">
    <property type="protein sequence ID" value="MCE7006361.1"/>
    <property type="molecule type" value="Genomic_DNA"/>
</dbReference>
<dbReference type="PANTHER" id="PTHR10098">
    <property type="entry name" value="RAPSYN-RELATED"/>
    <property type="match status" value="1"/>
</dbReference>
<proteinExistence type="predicted"/>
<dbReference type="PANTHER" id="PTHR10098:SF108">
    <property type="entry name" value="TETRATRICOPEPTIDE REPEAT PROTEIN 28"/>
    <property type="match status" value="1"/>
</dbReference>
<dbReference type="Proteomes" id="UP001521150">
    <property type="component" value="Unassembled WGS sequence"/>
</dbReference>
<dbReference type="SUPFAM" id="SSF48452">
    <property type="entry name" value="TPR-like"/>
    <property type="match status" value="2"/>
</dbReference>
<dbReference type="SMART" id="SM00028">
    <property type="entry name" value="TPR"/>
    <property type="match status" value="5"/>
</dbReference>